<organism evidence="2 3">
    <name type="scientific">Thelonectria olida</name>
    <dbReference type="NCBI Taxonomy" id="1576542"/>
    <lineage>
        <taxon>Eukaryota</taxon>
        <taxon>Fungi</taxon>
        <taxon>Dikarya</taxon>
        <taxon>Ascomycota</taxon>
        <taxon>Pezizomycotina</taxon>
        <taxon>Sordariomycetes</taxon>
        <taxon>Hypocreomycetidae</taxon>
        <taxon>Hypocreales</taxon>
        <taxon>Nectriaceae</taxon>
        <taxon>Thelonectria</taxon>
    </lineage>
</organism>
<comment type="caution">
    <text evidence="2">The sequence shown here is derived from an EMBL/GenBank/DDBJ whole genome shotgun (WGS) entry which is preliminary data.</text>
</comment>
<name>A0A9P8W2M6_9HYPO</name>
<dbReference type="CDD" id="cd11524">
    <property type="entry name" value="SYLF"/>
    <property type="match status" value="1"/>
</dbReference>
<dbReference type="AlphaFoldDB" id="A0A9P8W2M6"/>
<evidence type="ECO:0000259" key="1">
    <source>
        <dbReference type="Pfam" id="PF04366"/>
    </source>
</evidence>
<proteinExistence type="predicted"/>
<dbReference type="InterPro" id="IPR051702">
    <property type="entry name" value="SH3_domain_YSC84-like"/>
</dbReference>
<dbReference type="InterPro" id="IPR007461">
    <property type="entry name" value="Ysc84_actin-binding"/>
</dbReference>
<evidence type="ECO:0000313" key="2">
    <source>
        <dbReference type="EMBL" id="KAH6887762.1"/>
    </source>
</evidence>
<accession>A0A9P8W2M6</accession>
<dbReference type="PANTHER" id="PTHR15629:SF8">
    <property type="entry name" value="DUF500 DOMAIN PROTEIN (AFU_ORTHOLOGUE AFUA_5G07310)"/>
    <property type="match status" value="1"/>
</dbReference>
<keyword evidence="3" id="KW-1185">Reference proteome</keyword>
<evidence type="ECO:0000313" key="3">
    <source>
        <dbReference type="Proteomes" id="UP000777438"/>
    </source>
</evidence>
<dbReference type="Pfam" id="PF04366">
    <property type="entry name" value="Ysc84"/>
    <property type="match status" value="1"/>
</dbReference>
<protein>
    <recommendedName>
        <fullName evidence="1">Ysc84 actin-binding domain-containing protein</fullName>
    </recommendedName>
</protein>
<dbReference type="PANTHER" id="PTHR15629">
    <property type="entry name" value="SH3YL1 PROTEIN"/>
    <property type="match status" value="1"/>
</dbReference>
<gene>
    <name evidence="2" type="ORF">B0T10DRAFT_607635</name>
</gene>
<reference evidence="2 3" key="1">
    <citation type="journal article" date="2021" name="Nat. Commun.">
        <title>Genetic determinants of endophytism in the Arabidopsis root mycobiome.</title>
        <authorList>
            <person name="Mesny F."/>
            <person name="Miyauchi S."/>
            <person name="Thiergart T."/>
            <person name="Pickel B."/>
            <person name="Atanasova L."/>
            <person name="Karlsson M."/>
            <person name="Huettel B."/>
            <person name="Barry K.W."/>
            <person name="Haridas S."/>
            <person name="Chen C."/>
            <person name="Bauer D."/>
            <person name="Andreopoulos W."/>
            <person name="Pangilinan J."/>
            <person name="LaButti K."/>
            <person name="Riley R."/>
            <person name="Lipzen A."/>
            <person name="Clum A."/>
            <person name="Drula E."/>
            <person name="Henrissat B."/>
            <person name="Kohler A."/>
            <person name="Grigoriev I.V."/>
            <person name="Martin F.M."/>
            <person name="Hacquard S."/>
        </authorList>
    </citation>
    <scope>NUCLEOTIDE SEQUENCE [LARGE SCALE GENOMIC DNA]</scope>
    <source>
        <strain evidence="2 3">MPI-CAGE-CH-0241</strain>
    </source>
</reference>
<sequence>MGLFKASGVSDDCDKAARILKGFVDKKKIPTEAVANAKGLAIFSGFRAGMYLAGAGGSGVVVARLPDGSWSPPSAFSVRSGGIGLVYGVDVYDCVCVLNTQAAVDAYTSSEMSLGGSLALAAGPMTMNGSTASAKGEDVKPVWTYTKSRGLYGGLTVDGTVIKEKPDVNADFYGAKVGPAQILRGEVQVQAGPSKWPAGALQLTEVLKMAEGKGADVSVIQEISSEPTPGDLRE</sequence>
<feature type="domain" description="Ysc84 actin-binding" evidence="1">
    <location>
        <begin position="80"/>
        <end position="210"/>
    </location>
</feature>
<dbReference type="EMBL" id="JAGPYM010000014">
    <property type="protein sequence ID" value="KAH6887762.1"/>
    <property type="molecule type" value="Genomic_DNA"/>
</dbReference>
<dbReference type="GO" id="GO:0035091">
    <property type="term" value="F:phosphatidylinositol binding"/>
    <property type="evidence" value="ECO:0007669"/>
    <property type="project" value="TreeGrafter"/>
</dbReference>
<dbReference type="Proteomes" id="UP000777438">
    <property type="component" value="Unassembled WGS sequence"/>
</dbReference>
<dbReference type="OrthoDB" id="10255128at2759"/>